<dbReference type="EMBL" id="CM015721">
    <property type="protein sequence ID" value="KAF3694605.1"/>
    <property type="molecule type" value="Genomic_DNA"/>
</dbReference>
<gene>
    <name evidence="1" type="ORF">EXN66_Car010281</name>
</gene>
<dbReference type="AlphaFoldDB" id="A0A6G1PWF5"/>
<keyword evidence="2" id="KW-1185">Reference proteome</keyword>
<dbReference type="Proteomes" id="UP000503349">
    <property type="component" value="Chromosome 10"/>
</dbReference>
<evidence type="ECO:0000313" key="2">
    <source>
        <dbReference type="Proteomes" id="UP000503349"/>
    </source>
</evidence>
<protein>
    <submittedName>
        <fullName evidence="1">Uncharacterized protein</fullName>
    </submittedName>
</protein>
<evidence type="ECO:0000313" key="1">
    <source>
        <dbReference type="EMBL" id="KAF3694605.1"/>
    </source>
</evidence>
<name>A0A6G1PWF5_CHAAH</name>
<sequence length="53" mass="5831">MLWLISVLVLVLAGDRPSVPCHFTAGVNVYRSANLMAALLKGQVHQFSTCFRV</sequence>
<reference evidence="1 2" key="1">
    <citation type="submission" date="2019-02" db="EMBL/GenBank/DDBJ databases">
        <title>Opniocepnalus argus genome.</title>
        <authorList>
            <person name="Zhou C."/>
            <person name="Xiao S."/>
        </authorList>
    </citation>
    <scope>NUCLEOTIDE SEQUENCE [LARGE SCALE GENOMIC DNA]</scope>
    <source>
        <strain evidence="1">OARG1902GOOAL</strain>
        <tissue evidence="1">Muscle</tissue>
    </source>
</reference>
<accession>A0A6G1PWF5</accession>
<organism evidence="1 2">
    <name type="scientific">Channa argus</name>
    <name type="common">Northern snakehead</name>
    <name type="synonym">Ophicephalus argus</name>
    <dbReference type="NCBI Taxonomy" id="215402"/>
    <lineage>
        <taxon>Eukaryota</taxon>
        <taxon>Metazoa</taxon>
        <taxon>Chordata</taxon>
        <taxon>Craniata</taxon>
        <taxon>Vertebrata</taxon>
        <taxon>Euteleostomi</taxon>
        <taxon>Actinopterygii</taxon>
        <taxon>Neopterygii</taxon>
        <taxon>Teleostei</taxon>
        <taxon>Neoteleostei</taxon>
        <taxon>Acanthomorphata</taxon>
        <taxon>Anabantaria</taxon>
        <taxon>Anabantiformes</taxon>
        <taxon>Channoidei</taxon>
        <taxon>Channidae</taxon>
        <taxon>Channa</taxon>
    </lineage>
</organism>
<reference evidence="2" key="2">
    <citation type="submission" date="2019-02" db="EMBL/GenBank/DDBJ databases">
        <title>Opniocepnalus argus Var Kimnra genome.</title>
        <authorList>
            <person name="Zhou C."/>
            <person name="Xiao S."/>
        </authorList>
    </citation>
    <scope>NUCLEOTIDE SEQUENCE [LARGE SCALE GENOMIC DNA]</scope>
</reference>
<proteinExistence type="predicted"/>